<dbReference type="PATRIC" id="fig|1006576.9.peg.690"/>
<proteinExistence type="predicted"/>
<protein>
    <submittedName>
        <fullName evidence="1">Uncharacterized protein</fullName>
    </submittedName>
</protein>
<dbReference type="GO" id="GO:0005975">
    <property type="term" value="P:carbohydrate metabolic process"/>
    <property type="evidence" value="ECO:0007669"/>
    <property type="project" value="InterPro"/>
</dbReference>
<sequence>MKRKYFIIFTIIFMPLTSLGMPELNLNHLEFLRDEFQIENETKIGYWIYAEKYGDKYVHTEAKGEGVTCVDDVARVAVLYTELYKLDNNEFYLQRAKEALDFVMAFQDTDGDFYNFVFEDGSINKQGITSRKSANWWAARGFWSISNALEIFENDKEFQKKLENSAKLAYNFLSKNLDENYFLNHNSDVSSVFLMGVVEYYKYTKDEKVKDLAIKIGDSILSKQIKDGFLKGAFDEGEETPLWHSWGSRQGEALLELYKITQDDKYLKAVKLLADEFYPVLLSLGPVYQISEYIMLYPQIAYGVEPIVSTLVKLYSVSKDDNYAYMASLFGGFFEKNNNLKTPMYGPNGEGYDSLHSVYINTNSGAESTICALLSITRLKILPMKFQEITEAIIVSGRKTNLLEAEKMNTGIYSFTLDNINNIALKTDESIRIRQTLKDFYPGEYEIYVSGIFEPNTTVKVTSGENSVEVTLKSSKGISSIGKIHMSKNEIILYFKPDGGNIYIDQVIIKPVDHLFVYKLKDNYYEFSKTGVKQIEYAIADVKSQYVQKVEVPIEKVNESYLFNLEELFNNDGIVDYANRKSGNFDNFDGVIGAKYPVEELQKKLDNNVFYFEKEDVYFKFKTEGVDNLICTSQEIYLKNFDVSPSNLYIVGSCDHGNYEGYLTIVYSDETIEENRIAFSDWCQDPAYGETILMEFDYRYDNLGIKENITTRLYLNKIVLKEKPIKSIFLPQIPTMHIFAITLK</sequence>
<dbReference type="InterPro" id="IPR012341">
    <property type="entry name" value="6hp_glycosidase-like_sf"/>
</dbReference>
<accession>A0A0C7P200</accession>
<dbReference type="OrthoDB" id="9795873at2"/>
<name>A0A0C7P200_DEFTU</name>
<dbReference type="AlphaFoldDB" id="A0A0C7P200"/>
<evidence type="ECO:0000313" key="2">
    <source>
        <dbReference type="Proteomes" id="UP000032809"/>
    </source>
</evidence>
<reference evidence="2" key="1">
    <citation type="submission" date="2014-11" db="EMBL/GenBank/DDBJ databases">
        <authorList>
            <person name="Wibberg D."/>
        </authorList>
    </citation>
    <scope>NUCLEOTIDE SEQUENCE [LARGE SCALE GENOMIC DNA]</scope>
    <source>
        <strain evidence="2">L3</strain>
    </source>
</reference>
<dbReference type="KEGG" id="dtn:DTL3_0709"/>
<dbReference type="EMBL" id="LN824141">
    <property type="protein sequence ID" value="CEP78019.1"/>
    <property type="molecule type" value="Genomic_DNA"/>
</dbReference>
<organism evidence="1 2">
    <name type="scientific">Defluviitoga tunisiensis</name>
    <dbReference type="NCBI Taxonomy" id="1006576"/>
    <lineage>
        <taxon>Bacteria</taxon>
        <taxon>Thermotogati</taxon>
        <taxon>Thermotogota</taxon>
        <taxon>Thermotogae</taxon>
        <taxon>Petrotogales</taxon>
        <taxon>Petrotogaceae</taxon>
        <taxon>Defluviitoga</taxon>
    </lineage>
</organism>
<dbReference type="SUPFAM" id="SSF48208">
    <property type="entry name" value="Six-hairpin glycosidases"/>
    <property type="match status" value="1"/>
</dbReference>
<keyword evidence="2" id="KW-1185">Reference proteome</keyword>
<dbReference type="Proteomes" id="UP000032809">
    <property type="component" value="Chromosome I"/>
</dbReference>
<dbReference type="RefSeq" id="WP_045087552.1">
    <property type="nucleotide sequence ID" value="NZ_LN824141.1"/>
</dbReference>
<dbReference type="Gene3D" id="1.50.10.10">
    <property type="match status" value="1"/>
</dbReference>
<gene>
    <name evidence="1" type="ORF">DTL3_0709</name>
</gene>
<evidence type="ECO:0000313" key="1">
    <source>
        <dbReference type="EMBL" id="CEP78019.1"/>
    </source>
</evidence>
<dbReference type="HOGENOM" id="CLU_384914_0_0_0"/>
<dbReference type="STRING" id="1006576.DTL3_0709"/>
<dbReference type="InterPro" id="IPR008928">
    <property type="entry name" value="6-hairpin_glycosidase_sf"/>
</dbReference>